<dbReference type="Proteomes" id="UP000229081">
    <property type="component" value="Plasmid unnamed"/>
</dbReference>
<dbReference type="PANTHER" id="PTHR13903">
    <property type="entry name" value="PIRIN-RELATED"/>
    <property type="match status" value="1"/>
</dbReference>
<feature type="binding site" evidence="2">
    <location>
        <position position="70"/>
    </location>
    <ligand>
        <name>Fe cation</name>
        <dbReference type="ChEBI" id="CHEBI:24875"/>
    </ligand>
</feature>
<gene>
    <name evidence="5" type="ORF">CVN68_22515</name>
</gene>
<dbReference type="EMBL" id="CP024924">
    <property type="protein sequence ID" value="ATY34889.1"/>
    <property type="molecule type" value="Genomic_DNA"/>
</dbReference>
<dbReference type="Gene3D" id="2.60.120.10">
    <property type="entry name" value="Jelly Rolls"/>
    <property type="match status" value="1"/>
</dbReference>
<evidence type="ECO:0000313" key="6">
    <source>
        <dbReference type="Proteomes" id="UP000229081"/>
    </source>
</evidence>
<dbReference type="InterPro" id="IPR012093">
    <property type="entry name" value="Pirin"/>
</dbReference>
<dbReference type="InterPro" id="IPR003829">
    <property type="entry name" value="Pirin_N_dom"/>
</dbReference>
<evidence type="ECO:0000313" key="5">
    <source>
        <dbReference type="EMBL" id="ATY34889.1"/>
    </source>
</evidence>
<protein>
    <recommendedName>
        <fullName evidence="4">Pirin N-terminal domain-containing protein</fullName>
    </recommendedName>
</protein>
<name>A0A2K8MS95_9SPHN</name>
<dbReference type="InterPro" id="IPR011051">
    <property type="entry name" value="RmlC_Cupin_sf"/>
</dbReference>
<evidence type="ECO:0000259" key="4">
    <source>
        <dbReference type="Pfam" id="PF02678"/>
    </source>
</evidence>
<dbReference type="Pfam" id="PF02678">
    <property type="entry name" value="Pirin"/>
    <property type="match status" value="1"/>
</dbReference>
<proteinExistence type="inferred from homology"/>
<evidence type="ECO:0000256" key="2">
    <source>
        <dbReference type="PIRSR" id="PIRSR006232-1"/>
    </source>
</evidence>
<dbReference type="KEGG" id="sphc:CVN68_22515"/>
<comment type="cofactor">
    <cofactor evidence="2">
        <name>Fe cation</name>
        <dbReference type="ChEBI" id="CHEBI:24875"/>
    </cofactor>
    <text evidence="2">Binds 1 Fe cation per subunit.</text>
</comment>
<dbReference type="PANTHER" id="PTHR13903:SF8">
    <property type="entry name" value="PIRIN"/>
    <property type="match status" value="1"/>
</dbReference>
<dbReference type="PIRSF" id="PIRSF006232">
    <property type="entry name" value="Pirin"/>
    <property type="match status" value="1"/>
</dbReference>
<accession>A0A2K8MS95</accession>
<keyword evidence="2" id="KW-0408">Iron</keyword>
<keyword evidence="6" id="KW-1185">Reference proteome</keyword>
<keyword evidence="5" id="KW-0614">Plasmid</keyword>
<comment type="similarity">
    <text evidence="1 3">Belongs to the pirin family.</text>
</comment>
<geneLocation type="plasmid" evidence="5 6">
    <name>unnamed</name>
</geneLocation>
<organism evidence="5 6">
    <name type="scientific">Sphingomonas psychrotolerans</name>
    <dbReference type="NCBI Taxonomy" id="1327635"/>
    <lineage>
        <taxon>Bacteria</taxon>
        <taxon>Pseudomonadati</taxon>
        <taxon>Pseudomonadota</taxon>
        <taxon>Alphaproteobacteria</taxon>
        <taxon>Sphingomonadales</taxon>
        <taxon>Sphingomonadaceae</taxon>
        <taxon>Sphingomonas</taxon>
    </lineage>
</organism>
<evidence type="ECO:0000256" key="3">
    <source>
        <dbReference type="RuleBase" id="RU003457"/>
    </source>
</evidence>
<dbReference type="OrthoDB" id="9780903at2"/>
<reference evidence="5 6" key="1">
    <citation type="submission" date="2017-11" db="EMBL/GenBank/DDBJ databases">
        <title>Complete genome sequence of Sphingomonas sp. Strain Cra20, a psychrotolerant potential plant growth promoting rhizobacteria.</title>
        <authorList>
            <person name="Luo Y."/>
        </authorList>
    </citation>
    <scope>NUCLEOTIDE SEQUENCE [LARGE SCALE GENOMIC DNA]</scope>
    <source>
        <strain evidence="5 6">Cra20</strain>
        <plasmid evidence="5 6">unnamed</plasmid>
    </source>
</reference>
<keyword evidence="2" id="KW-0479">Metal-binding</keyword>
<dbReference type="RefSeq" id="WP_100284675.1">
    <property type="nucleotide sequence ID" value="NZ_CP024924.1"/>
</dbReference>
<feature type="binding site" evidence="2">
    <location>
        <position position="112"/>
    </location>
    <ligand>
        <name>Fe cation</name>
        <dbReference type="ChEBI" id="CHEBI:24875"/>
    </ligand>
</feature>
<dbReference type="InterPro" id="IPR014710">
    <property type="entry name" value="RmlC-like_jellyroll"/>
</dbReference>
<feature type="binding site" evidence="2">
    <location>
        <position position="115"/>
    </location>
    <ligand>
        <name>Fe cation</name>
        <dbReference type="ChEBI" id="CHEBI:24875"/>
    </ligand>
</feature>
<dbReference type="AlphaFoldDB" id="A0A2K8MS95"/>
<feature type="domain" description="Pirin N-terminal" evidence="4">
    <location>
        <begin position="42"/>
        <end position="131"/>
    </location>
</feature>
<sequence length="300" mass="31931">MNAQIIERTGSAYVASGERRIVHRTTGQAHGSIRRLMSPGDLGEVVKPFVFLDLFEARSEFMGSMAIHPHSGLATVTVLTEGDVRFDDPSSGQGTIGYGGVEWMRAGGGVWHGKEMSRGSSPSVQGFQLWVALPPELENGPVDSQYIEAGDMPSVGPAHVILGEYGGRRSPVRSVDGTTYLLVTLKRGETWTFTPSKDQSVAWLGVARGSLDAGETVVATEMVVFDQGSDAITLTAGNERDAVFVIGSAIPHPHDLVTGYYSVHTSEAALEAGEANIAAIGQRMKRSGAMEQSGAVPIFR</sequence>
<evidence type="ECO:0000256" key="1">
    <source>
        <dbReference type="ARBA" id="ARBA00008416"/>
    </source>
</evidence>
<dbReference type="GO" id="GO:0046872">
    <property type="term" value="F:metal ion binding"/>
    <property type="evidence" value="ECO:0007669"/>
    <property type="project" value="UniProtKB-KW"/>
</dbReference>
<dbReference type="SUPFAM" id="SSF51182">
    <property type="entry name" value="RmlC-like cupins"/>
    <property type="match status" value="1"/>
</dbReference>
<feature type="binding site" evidence="2">
    <location>
        <position position="68"/>
    </location>
    <ligand>
        <name>Fe cation</name>
        <dbReference type="ChEBI" id="CHEBI:24875"/>
    </ligand>
</feature>